<evidence type="ECO:0000313" key="3">
    <source>
        <dbReference type="Ensembl" id="ENSSHBP00005006362.1"/>
    </source>
</evidence>
<reference evidence="3 4" key="1">
    <citation type="submission" date="2019-11" db="EMBL/GenBank/DDBJ databases">
        <title>Strigops habroptila (kakapo) genome, bStrHab1, primary haplotype, v2.</title>
        <authorList>
            <person name="Jarvis E.D."/>
            <person name="Howard J."/>
            <person name="Rhie A."/>
            <person name="Phillippy A."/>
            <person name="Korlach J."/>
            <person name="Digby A."/>
            <person name="Iorns D."/>
            <person name="Eason D."/>
            <person name="Robertson B."/>
            <person name="Raemaekers T."/>
            <person name="Howe K."/>
            <person name="Lewin H."/>
            <person name="Damas J."/>
            <person name="Hastie A."/>
            <person name="Tracey A."/>
            <person name="Chow W."/>
            <person name="Fedrigo O."/>
        </authorList>
    </citation>
    <scope>NUCLEOTIDE SEQUENCE [LARGE SCALE GENOMIC DNA]</scope>
</reference>
<feature type="domain" description="KRAB" evidence="2">
    <location>
        <begin position="107"/>
        <end position="135"/>
    </location>
</feature>
<dbReference type="InterPro" id="IPR001909">
    <property type="entry name" value="KRAB"/>
</dbReference>
<dbReference type="CDD" id="cd07765">
    <property type="entry name" value="KRAB_A-box"/>
    <property type="match status" value="1"/>
</dbReference>
<dbReference type="Gene3D" id="6.10.140.140">
    <property type="match status" value="1"/>
</dbReference>
<dbReference type="AlphaFoldDB" id="A0A672TVG9"/>
<dbReference type="Pfam" id="PF01352">
    <property type="entry name" value="KRAB"/>
    <property type="match status" value="1"/>
</dbReference>
<feature type="coiled-coil region" evidence="1">
    <location>
        <begin position="17"/>
        <end position="86"/>
    </location>
</feature>
<evidence type="ECO:0000259" key="2">
    <source>
        <dbReference type="Pfam" id="PF01352"/>
    </source>
</evidence>
<accession>A0A672TVG9</accession>
<evidence type="ECO:0000313" key="4">
    <source>
        <dbReference type="Proteomes" id="UP000472266"/>
    </source>
</evidence>
<dbReference type="Proteomes" id="UP000472266">
    <property type="component" value="Chromosome 1"/>
</dbReference>
<organism evidence="3 4">
    <name type="scientific">Strigops habroptila</name>
    <name type="common">Kakapo</name>
    <dbReference type="NCBI Taxonomy" id="2489341"/>
    <lineage>
        <taxon>Eukaryota</taxon>
        <taxon>Metazoa</taxon>
        <taxon>Chordata</taxon>
        <taxon>Craniata</taxon>
        <taxon>Vertebrata</taxon>
        <taxon>Euteleostomi</taxon>
        <taxon>Archelosauria</taxon>
        <taxon>Archosauria</taxon>
        <taxon>Dinosauria</taxon>
        <taxon>Saurischia</taxon>
        <taxon>Theropoda</taxon>
        <taxon>Coelurosauria</taxon>
        <taxon>Aves</taxon>
        <taxon>Neognathae</taxon>
        <taxon>Neoaves</taxon>
        <taxon>Telluraves</taxon>
        <taxon>Australaves</taxon>
        <taxon>Psittaciformes</taxon>
        <taxon>Psittacidae</taxon>
        <taxon>Strigops</taxon>
    </lineage>
</organism>
<dbReference type="GeneTree" id="ENSGT00940000161747"/>
<dbReference type="InParanoid" id="A0A672TVG9"/>
<name>A0A672TVG9_STRHB</name>
<reference evidence="3" key="2">
    <citation type="submission" date="2025-08" db="UniProtKB">
        <authorList>
            <consortium name="Ensembl"/>
        </authorList>
    </citation>
    <scope>IDENTIFICATION</scope>
</reference>
<evidence type="ECO:0000256" key="1">
    <source>
        <dbReference type="SAM" id="Coils"/>
    </source>
</evidence>
<proteinExistence type="predicted"/>
<keyword evidence="4" id="KW-1185">Reference proteome</keyword>
<protein>
    <recommendedName>
        <fullName evidence="2">KRAB domain-containing protein</fullName>
    </recommendedName>
</protein>
<dbReference type="InterPro" id="IPR036051">
    <property type="entry name" value="KRAB_dom_sf"/>
</dbReference>
<sequence length="196" mass="21922">MTELPAAEISLTLVAEIQAVDRKVDAQAAQLMNLEGRMRMAETKLIGCEKTAVEFGNQLESKWTALGTLIQEYGQLQKRLENMENLLKNRNFWILRLPPGAKGEVPKEWKSLNEWQKELYRHIMKGNYEAVISMGKDGLRFALSFLLHQVFPGPGGWKRRCAWQGWGGWAVSCSGNALCRLSPAALADSSVLTSSV</sequence>
<reference evidence="3" key="3">
    <citation type="submission" date="2025-09" db="UniProtKB">
        <authorList>
            <consortium name="Ensembl"/>
        </authorList>
    </citation>
    <scope>IDENTIFICATION</scope>
</reference>
<dbReference type="Ensembl" id="ENSSHBT00005007681.1">
    <property type="protein sequence ID" value="ENSSHBP00005006362.1"/>
    <property type="gene ID" value="ENSSHBG00005005554.1"/>
</dbReference>
<dbReference type="GO" id="GO:0006355">
    <property type="term" value="P:regulation of DNA-templated transcription"/>
    <property type="evidence" value="ECO:0007669"/>
    <property type="project" value="InterPro"/>
</dbReference>
<dbReference type="SUPFAM" id="SSF109640">
    <property type="entry name" value="KRAB domain (Kruppel-associated box)"/>
    <property type="match status" value="1"/>
</dbReference>
<keyword evidence="1" id="KW-0175">Coiled coil</keyword>